<gene>
    <name evidence="5" type="ORF">FH969_01285</name>
</gene>
<dbReference type="AlphaFoldDB" id="A0A5C5BEN7"/>
<dbReference type="PANTHER" id="PTHR39192:SF1">
    <property type="entry name" value="IRON UPTAKE SYSTEM COMPONENT EFEO"/>
    <property type="match status" value="1"/>
</dbReference>
<dbReference type="Pfam" id="PF09375">
    <property type="entry name" value="Peptidase_M75"/>
    <property type="match status" value="1"/>
</dbReference>
<evidence type="ECO:0000256" key="3">
    <source>
        <dbReference type="ARBA" id="ARBA00022729"/>
    </source>
</evidence>
<dbReference type="InterPro" id="IPR038352">
    <property type="entry name" value="Imelysin_sf"/>
</dbReference>
<dbReference type="CDD" id="cd14656">
    <property type="entry name" value="Imelysin-like_EfeO"/>
    <property type="match status" value="1"/>
</dbReference>
<dbReference type="Gene3D" id="1.20.1420.20">
    <property type="entry name" value="M75 peptidase, HXXE motif"/>
    <property type="match status" value="1"/>
</dbReference>
<dbReference type="InterPro" id="IPR008972">
    <property type="entry name" value="Cupredoxin"/>
</dbReference>
<reference evidence="5 6" key="1">
    <citation type="submission" date="2019-06" db="EMBL/GenBank/DDBJ databases">
        <title>Draft genome sequence of Miniimonas arenae KCTC 19750T isolated from sea sand.</title>
        <authorList>
            <person name="Park S.-J."/>
        </authorList>
    </citation>
    <scope>NUCLEOTIDE SEQUENCE [LARGE SCALE GENOMIC DNA]</scope>
    <source>
        <strain evidence="5 6">KCTC 19750</strain>
    </source>
</reference>
<comment type="caution">
    <text evidence="5">The sequence shown here is derived from an EMBL/GenBank/DDBJ whole genome shotgun (WGS) entry which is preliminary data.</text>
</comment>
<evidence type="ECO:0000313" key="5">
    <source>
        <dbReference type="EMBL" id="TNU77011.1"/>
    </source>
</evidence>
<evidence type="ECO:0000256" key="1">
    <source>
        <dbReference type="ARBA" id="ARBA00004196"/>
    </source>
</evidence>
<keyword evidence="6" id="KW-1185">Reference proteome</keyword>
<comment type="similarity">
    <text evidence="2">Belongs to the EfeM/EfeO family.</text>
</comment>
<dbReference type="InterPro" id="IPR018976">
    <property type="entry name" value="Imelysin-like"/>
</dbReference>
<sequence>MITPTGTSPTASPRTARSAARITARTGARAGAPALLVPALALALAGCVPNTPQADASGGAAGDTFTVSSTDTACEVSGAEATSGTLAFDVTNDGDQVTEFYLMASDGLRIVGEVENIPPGSSRTLTVTAQPGDYLTLCKPGMVGAGVGSTPFSVTGDRVELTGPDAELKQQAVDLYAAFVKDQVAQLLPQTEAFAQRYVEGDDDGARAAFPIVRTYYERVEPVAEALGDLDPRIDYREVDAVAEGLDWTGFHRIEKDLWLPAPGSLNSDGETDAYADWTPSTPDERAELGGLLVDDVTELYEYVHSDDFTVFLDDKGADWISNGAIGLLDEVATGKITGEEDWWSGTDLYDFAANVEGSKMAFSLVQDLASSSGDDGEALVAQIETGYADLEAALAEYGSLDTGFPAYSTLTDEDKKQLSDLINALAEPLSQLTTTVLS</sequence>
<evidence type="ECO:0000313" key="6">
    <source>
        <dbReference type="Proteomes" id="UP000313849"/>
    </source>
</evidence>
<dbReference type="OrthoDB" id="7348379at2"/>
<dbReference type="InterPro" id="IPR034981">
    <property type="entry name" value="Imelysin-like_EfeO/Algp7"/>
</dbReference>
<dbReference type="NCBIfam" id="NF041757">
    <property type="entry name" value="EfeO"/>
    <property type="match status" value="1"/>
</dbReference>
<organism evidence="5 6">
    <name type="scientific">Miniimonas arenae</name>
    <dbReference type="NCBI Taxonomy" id="676201"/>
    <lineage>
        <taxon>Bacteria</taxon>
        <taxon>Bacillati</taxon>
        <taxon>Actinomycetota</taxon>
        <taxon>Actinomycetes</taxon>
        <taxon>Micrococcales</taxon>
        <taxon>Beutenbergiaceae</taxon>
        <taxon>Miniimonas</taxon>
    </lineage>
</organism>
<dbReference type="EMBL" id="VENP01000002">
    <property type="protein sequence ID" value="TNU77011.1"/>
    <property type="molecule type" value="Genomic_DNA"/>
</dbReference>
<dbReference type="Gene3D" id="2.60.40.420">
    <property type="entry name" value="Cupredoxins - blue copper proteins"/>
    <property type="match status" value="1"/>
</dbReference>
<comment type="subcellular location">
    <subcellularLocation>
        <location evidence="1">Cell envelope</location>
    </subcellularLocation>
</comment>
<evidence type="ECO:0000256" key="2">
    <source>
        <dbReference type="ARBA" id="ARBA00005989"/>
    </source>
</evidence>
<protein>
    <submittedName>
        <fullName evidence="5">Peptidase M75 family protein</fullName>
    </submittedName>
</protein>
<dbReference type="Proteomes" id="UP000313849">
    <property type="component" value="Unassembled WGS sequence"/>
</dbReference>
<dbReference type="InterPro" id="IPR053377">
    <property type="entry name" value="Iron_uptake_EfeM/EfeO"/>
</dbReference>
<dbReference type="InterPro" id="IPR050894">
    <property type="entry name" value="EfeM/EfeO_iron_uptake"/>
</dbReference>
<dbReference type="PANTHER" id="PTHR39192">
    <property type="entry name" value="IRON UPTAKE SYSTEM COMPONENT EFEO"/>
    <property type="match status" value="1"/>
</dbReference>
<feature type="domain" description="Imelysin-like" evidence="4">
    <location>
        <begin position="173"/>
        <end position="433"/>
    </location>
</feature>
<proteinExistence type="inferred from homology"/>
<accession>A0A5C5BEN7</accession>
<dbReference type="GO" id="GO:0030313">
    <property type="term" value="C:cell envelope"/>
    <property type="evidence" value="ECO:0007669"/>
    <property type="project" value="UniProtKB-SubCell"/>
</dbReference>
<keyword evidence="3" id="KW-0732">Signal</keyword>
<name>A0A5C5BEN7_9MICO</name>
<dbReference type="RefSeq" id="WP_139985579.1">
    <property type="nucleotide sequence ID" value="NZ_VENP01000002.1"/>
</dbReference>
<evidence type="ECO:0000259" key="4">
    <source>
        <dbReference type="Pfam" id="PF09375"/>
    </source>
</evidence>